<keyword evidence="2" id="KW-0472">Membrane</keyword>
<name>A0ABY3QJ26_9BRAD</name>
<protein>
    <submittedName>
        <fullName evidence="3">HlyD family secretion protein</fullName>
    </submittedName>
</protein>
<keyword evidence="4" id="KW-1185">Reference proteome</keyword>
<dbReference type="SUPFAM" id="SSF111369">
    <property type="entry name" value="HlyD-like secretion proteins"/>
    <property type="match status" value="1"/>
</dbReference>
<reference evidence="3" key="1">
    <citation type="submission" date="2021-11" db="EMBL/GenBank/DDBJ databases">
        <title>Australian commercial rhizobial inoculants.</title>
        <authorList>
            <person name="Kohlmeier M.G."/>
            <person name="O'Hara G.W."/>
            <person name="Colombi E."/>
            <person name="Ramsay J.P."/>
            <person name="Terpolilli J."/>
        </authorList>
    </citation>
    <scope>NUCLEOTIDE SEQUENCE</scope>
    <source>
        <strain evidence="3">CC829</strain>
    </source>
</reference>
<feature type="transmembrane region" description="Helical" evidence="2">
    <location>
        <begin position="27"/>
        <end position="49"/>
    </location>
</feature>
<keyword evidence="2" id="KW-0812">Transmembrane</keyword>
<proteinExistence type="predicted"/>
<feature type="coiled-coil region" evidence="1">
    <location>
        <begin position="105"/>
        <end position="132"/>
    </location>
</feature>
<dbReference type="PANTHER" id="PTHR30386:SF18">
    <property type="entry name" value="INNER MEMBRANE PROTEIN YIAV-RELATED"/>
    <property type="match status" value="1"/>
</dbReference>
<dbReference type="RefSeq" id="WP_063985404.1">
    <property type="nucleotide sequence ID" value="NZ_CP088100.1"/>
</dbReference>
<dbReference type="PANTHER" id="PTHR30386">
    <property type="entry name" value="MEMBRANE FUSION SUBUNIT OF EMRAB-TOLC MULTIDRUG EFFLUX PUMP"/>
    <property type="match status" value="1"/>
</dbReference>
<accession>A0ABY3QJ26</accession>
<dbReference type="EMBL" id="CP088100">
    <property type="protein sequence ID" value="UFW85979.1"/>
    <property type="molecule type" value="Genomic_DNA"/>
</dbReference>
<organism evidence="3 4">
    <name type="scientific">Bradyrhizobium barranii</name>
    <dbReference type="NCBI Taxonomy" id="2992140"/>
    <lineage>
        <taxon>Bacteria</taxon>
        <taxon>Pseudomonadati</taxon>
        <taxon>Pseudomonadota</taxon>
        <taxon>Alphaproteobacteria</taxon>
        <taxon>Hyphomicrobiales</taxon>
        <taxon>Nitrobacteraceae</taxon>
        <taxon>Bradyrhizobium</taxon>
    </lineage>
</organism>
<gene>
    <name evidence="3" type="ORF">BjapCC829_39855</name>
</gene>
<evidence type="ECO:0000313" key="3">
    <source>
        <dbReference type="EMBL" id="UFW85979.1"/>
    </source>
</evidence>
<evidence type="ECO:0000313" key="4">
    <source>
        <dbReference type="Proteomes" id="UP001430990"/>
    </source>
</evidence>
<dbReference type="Proteomes" id="UP001430990">
    <property type="component" value="Chromosome"/>
</dbReference>
<dbReference type="Gene3D" id="2.40.50.100">
    <property type="match status" value="1"/>
</dbReference>
<dbReference type="InterPro" id="IPR050739">
    <property type="entry name" value="MFP"/>
</dbReference>
<evidence type="ECO:0000256" key="1">
    <source>
        <dbReference type="SAM" id="Coils"/>
    </source>
</evidence>
<keyword evidence="1" id="KW-0175">Coiled coil</keyword>
<dbReference type="Gene3D" id="1.10.287.470">
    <property type="entry name" value="Helix hairpin bin"/>
    <property type="match status" value="1"/>
</dbReference>
<keyword evidence="2" id="KW-1133">Transmembrane helix</keyword>
<evidence type="ECO:0000256" key="2">
    <source>
        <dbReference type="SAM" id="Phobius"/>
    </source>
</evidence>
<sequence>MELLLVLTYAALCYAIFKIFRIPVNQWTLVTAVLGGAFGLALLFITMAYNHPFSTNTRIYFAVTPVLPGVKGRVIEVPVEDRTNQHLEAGEVLFKIDPKPYEYIVAQKRAGLADAEANVAQLKASVDQASAVTGKANAQLQLAQENYDSQLTLFQKNVVAKATLDTATRNFDAAKQTVAEAAAAEDRTRQAFGATVDGEHSVIVRLRNELADAQYDLDQTIVRAPTGGFVTELVLRPGVYVVPAPFRPAMIFVNDSHRDRALVAAFQQNTLQRVRPGNEGEVLFKGIPGRVFKAKVRLVIDAIASGQLQTTGTLVNVEGPPTGDRALAVLDLVDDVSGYQVPLGSEGEAAIYTEHFHELSLLRKILLRMRSWQNYVFLEGHGGGGGGSGGHH</sequence>